<feature type="chain" id="PRO_5042249045" evidence="1">
    <location>
        <begin position="17"/>
        <end position="194"/>
    </location>
</feature>
<gene>
    <name evidence="2" type="ORF">CYCCA115_LOCUS17199</name>
</gene>
<keyword evidence="3" id="KW-1185">Reference proteome</keyword>
<comment type="caution">
    <text evidence="2">The sequence shown here is derived from an EMBL/GenBank/DDBJ whole genome shotgun (WGS) entry which is preliminary data.</text>
</comment>
<organism evidence="2 3">
    <name type="scientific">Cylindrotheca closterium</name>
    <dbReference type="NCBI Taxonomy" id="2856"/>
    <lineage>
        <taxon>Eukaryota</taxon>
        <taxon>Sar</taxon>
        <taxon>Stramenopiles</taxon>
        <taxon>Ochrophyta</taxon>
        <taxon>Bacillariophyta</taxon>
        <taxon>Bacillariophyceae</taxon>
        <taxon>Bacillariophycidae</taxon>
        <taxon>Bacillariales</taxon>
        <taxon>Bacillariaceae</taxon>
        <taxon>Cylindrotheca</taxon>
    </lineage>
</organism>
<dbReference type="Proteomes" id="UP001295423">
    <property type="component" value="Unassembled WGS sequence"/>
</dbReference>
<evidence type="ECO:0000256" key="1">
    <source>
        <dbReference type="SAM" id="SignalP"/>
    </source>
</evidence>
<dbReference type="EMBL" id="CAKOGP040001980">
    <property type="protein sequence ID" value="CAJ1958484.1"/>
    <property type="molecule type" value="Genomic_DNA"/>
</dbReference>
<sequence length="194" mass="21562">MRSILSLLLLIAHVTSNDLNQMLSPQCFNETKTINDDSSFEMANRNMATTISTLDQTSFCKVDTNTNPDVTTIFCNIYYNSDIPNTIEEECGKLGGHYEEVGIFFDCNLAANSQTGANAARLFSTHHEVPTCTGASCTATELAKYSEQYFEDLETLYQSYNCDISYSDPLDSSASCRDILKALLILLFCFVTLL</sequence>
<protein>
    <submittedName>
        <fullName evidence="2">Uncharacterized protein</fullName>
    </submittedName>
</protein>
<dbReference type="AlphaFoldDB" id="A0AAD2FZP2"/>
<keyword evidence="1" id="KW-0732">Signal</keyword>
<reference evidence="2" key="1">
    <citation type="submission" date="2023-08" db="EMBL/GenBank/DDBJ databases">
        <authorList>
            <person name="Audoor S."/>
            <person name="Bilcke G."/>
        </authorList>
    </citation>
    <scope>NUCLEOTIDE SEQUENCE</scope>
</reference>
<name>A0AAD2FZP2_9STRA</name>
<proteinExistence type="predicted"/>
<feature type="signal peptide" evidence="1">
    <location>
        <begin position="1"/>
        <end position="16"/>
    </location>
</feature>
<evidence type="ECO:0000313" key="2">
    <source>
        <dbReference type="EMBL" id="CAJ1958484.1"/>
    </source>
</evidence>
<evidence type="ECO:0000313" key="3">
    <source>
        <dbReference type="Proteomes" id="UP001295423"/>
    </source>
</evidence>
<accession>A0AAD2FZP2</accession>